<feature type="transmembrane region" description="Helical" evidence="1">
    <location>
        <begin position="356"/>
        <end position="376"/>
    </location>
</feature>
<dbReference type="InterPro" id="IPR027463">
    <property type="entry name" value="AcrB_DN_DC_subdom"/>
</dbReference>
<dbReference type="EMBL" id="FOFS01000014">
    <property type="protein sequence ID" value="SER04659.1"/>
    <property type="molecule type" value="Genomic_DNA"/>
</dbReference>
<keyword evidence="1" id="KW-1133">Transmembrane helix</keyword>
<dbReference type="GO" id="GO:0042910">
    <property type="term" value="F:xenobiotic transmembrane transporter activity"/>
    <property type="evidence" value="ECO:0007669"/>
    <property type="project" value="TreeGrafter"/>
</dbReference>
<dbReference type="SUPFAM" id="SSF82714">
    <property type="entry name" value="Multidrug efflux transporter AcrB TolC docking domain, DN and DC subdomains"/>
    <property type="match status" value="2"/>
</dbReference>
<dbReference type="PRINTS" id="PR00702">
    <property type="entry name" value="ACRIFLAVINRP"/>
</dbReference>
<feature type="transmembrane region" description="Helical" evidence="1">
    <location>
        <begin position="861"/>
        <end position="879"/>
    </location>
</feature>
<feature type="transmembrane region" description="Helical" evidence="1">
    <location>
        <begin position="12"/>
        <end position="29"/>
    </location>
</feature>
<dbReference type="PANTHER" id="PTHR32063">
    <property type="match status" value="1"/>
</dbReference>
<feature type="transmembrane region" description="Helical" evidence="1">
    <location>
        <begin position="516"/>
        <end position="533"/>
    </location>
</feature>
<feature type="transmembrane region" description="Helical" evidence="1">
    <location>
        <begin position="936"/>
        <end position="958"/>
    </location>
</feature>
<feature type="transmembrane region" description="Helical" evidence="1">
    <location>
        <begin position="427"/>
        <end position="447"/>
    </location>
</feature>
<dbReference type="Gene3D" id="3.30.70.1440">
    <property type="entry name" value="Multidrug efflux transporter AcrB pore domain"/>
    <property type="match status" value="1"/>
</dbReference>
<feature type="domain" description="SSD" evidence="2">
    <location>
        <begin position="360"/>
        <end position="481"/>
    </location>
</feature>
<name>A0A1H9L073_9GAMM</name>
<dbReference type="Gene3D" id="1.20.1640.10">
    <property type="entry name" value="Multidrug efflux transporter AcrB transmembrane domain"/>
    <property type="match status" value="2"/>
</dbReference>
<keyword evidence="4" id="KW-1185">Reference proteome</keyword>
<evidence type="ECO:0000313" key="4">
    <source>
        <dbReference type="Proteomes" id="UP000199233"/>
    </source>
</evidence>
<dbReference type="GO" id="GO:0005886">
    <property type="term" value="C:plasma membrane"/>
    <property type="evidence" value="ECO:0007669"/>
    <property type="project" value="TreeGrafter"/>
</dbReference>
<keyword evidence="1" id="KW-0472">Membrane</keyword>
<dbReference type="PANTHER" id="PTHR32063:SF73">
    <property type="entry name" value="RND SUPERFAMILY EFFLUX PUMP PERMEASE COMPONENT 1"/>
    <property type="match status" value="1"/>
</dbReference>
<feature type="transmembrane region" description="Helical" evidence="1">
    <location>
        <begin position="970"/>
        <end position="993"/>
    </location>
</feature>
<evidence type="ECO:0000259" key="2">
    <source>
        <dbReference type="PROSITE" id="PS50156"/>
    </source>
</evidence>
<dbReference type="InterPro" id="IPR001036">
    <property type="entry name" value="Acrflvin-R"/>
</dbReference>
<feature type="transmembrane region" description="Helical" evidence="1">
    <location>
        <begin position="453"/>
        <end position="479"/>
    </location>
</feature>
<dbReference type="InterPro" id="IPR000731">
    <property type="entry name" value="SSD"/>
</dbReference>
<dbReference type="SUPFAM" id="SSF82866">
    <property type="entry name" value="Multidrug efflux transporter AcrB transmembrane domain"/>
    <property type="match status" value="2"/>
</dbReference>
<dbReference type="STRING" id="489703.SAMN04488038_114112"/>
<sequence length="1015" mass="112423">MRITRLSLARPVTTAMFFVCMVVIGVIASQRLPLESLPDIEFPFLMLNVPYRNSTPEEVDRHIARPIEESLATLPGIRNMQSDSQADGTKIQLQFDWGQQVAARGAEIRDKIDALRSELPSDLERVFIQRFNGADQAMLVYRISASRDLTNAYDMLDRNLVRRLQRLPGVSRVSLYGVQRKDVRIALSAERLGAYRVDLRALAEQLRKANFSLSAGDVYEGGMRYYVKAEDRFADLDAVRKLRINAQGLRLGDIAEIRYGLPPLTERRHLNQRNAIGLDVYKETGANLVEVGERVKAEVERVRQLPEMQGIALVMFNDAAEDVKRSLSELIEAGLLGALFSLAVLYVFLRDWKMTLIVTLAVPLSLLMTLGVMYFLGYSLNILTLMGLMLSIGMLVDNAVVVTESIFQERSHDSQAAEATLRGVSKVGLAVVLGTAATAIVFLPNIFGVQNEISVFLSHVAITICVSLAASLLVAVTLIPQLTTRLPGSAGSGAPWMQRLSARYAQLLGWSLHHRGLMLLFTLLVVFSVALPASRVKMDFFPQGGATRLVLGWHFNNVYRLDKVEESVNRLENFFQENRERFELESFYTYFTINNAQTVLYLHKDPKLRHKNAEQIAEEVRSSMPKLAIGEVNFDLERSGGEGLAVNIWGETTEGLRPLARQAEQVLRSVPGLTDVRLEAGATDRELRVQVDRERARLYGLSSSQIAETISGAMRGTPLKPYRSRSGESELVLELRAEDRTDIDALRALPLQAGDGRALRLDAVAQIGIAQTPGGIHREDRHTALKVRFGTAKGVTAEDARKRVSAVLDALQYPPGYGWSYGQAFDEDQQGLQSMLINMLLALACIYLVMAALFESVLAPSAIITGILFSFVGVFWFFFLTGTTFSFMAIIGMLVLMGIVVNNGIVLIDHVQQLREAGLSREAALIQGSRDRLRPILMTACTTILGMLPLALSQTAVGSDGPPYFPMARAIIGGLAFATVVSLLVLPTLYLMIEDVGYWGLRTARRARGETLKRT</sequence>
<evidence type="ECO:0000256" key="1">
    <source>
        <dbReference type="SAM" id="Phobius"/>
    </source>
</evidence>
<dbReference type="SUPFAM" id="SSF82693">
    <property type="entry name" value="Multidrug efflux transporter AcrB pore domain, PN1, PN2, PC1 and PC2 subdomains"/>
    <property type="match status" value="2"/>
</dbReference>
<organism evidence="3 4">
    <name type="scientific">Solimonas aquatica</name>
    <dbReference type="NCBI Taxonomy" id="489703"/>
    <lineage>
        <taxon>Bacteria</taxon>
        <taxon>Pseudomonadati</taxon>
        <taxon>Pseudomonadota</taxon>
        <taxon>Gammaproteobacteria</taxon>
        <taxon>Nevskiales</taxon>
        <taxon>Nevskiaceae</taxon>
        <taxon>Solimonas</taxon>
    </lineage>
</organism>
<dbReference type="Pfam" id="PF00873">
    <property type="entry name" value="ACR_tran"/>
    <property type="match status" value="1"/>
</dbReference>
<dbReference type="Proteomes" id="UP000199233">
    <property type="component" value="Unassembled WGS sequence"/>
</dbReference>
<evidence type="ECO:0000313" key="3">
    <source>
        <dbReference type="EMBL" id="SER04659.1"/>
    </source>
</evidence>
<dbReference type="AlphaFoldDB" id="A0A1H9L073"/>
<protein>
    <submittedName>
        <fullName evidence="3">Hydrophobic/amphiphilic exporter-1, HAE1 family</fullName>
    </submittedName>
</protein>
<dbReference type="Gene3D" id="3.30.2090.10">
    <property type="entry name" value="Multidrug efflux transporter AcrB TolC docking domain, DN and DC subdomains"/>
    <property type="match status" value="2"/>
</dbReference>
<feature type="transmembrane region" description="Helical" evidence="1">
    <location>
        <begin position="835"/>
        <end position="854"/>
    </location>
</feature>
<dbReference type="PROSITE" id="PS50156">
    <property type="entry name" value="SSD"/>
    <property type="match status" value="1"/>
</dbReference>
<accession>A0A1H9L073</accession>
<dbReference type="Gene3D" id="3.30.70.1320">
    <property type="entry name" value="Multidrug efflux transporter AcrB pore domain like"/>
    <property type="match status" value="1"/>
</dbReference>
<feature type="transmembrane region" description="Helical" evidence="1">
    <location>
        <begin position="885"/>
        <end position="908"/>
    </location>
</feature>
<dbReference type="Gene3D" id="3.30.70.1430">
    <property type="entry name" value="Multidrug efflux transporter AcrB pore domain"/>
    <property type="match status" value="2"/>
</dbReference>
<dbReference type="OrthoDB" id="9758297at2"/>
<keyword evidence="1" id="KW-0812">Transmembrane</keyword>
<gene>
    <name evidence="3" type="ORF">SAMN04488038_114112</name>
</gene>
<proteinExistence type="predicted"/>
<feature type="transmembrane region" description="Helical" evidence="1">
    <location>
        <begin position="330"/>
        <end position="349"/>
    </location>
</feature>
<dbReference type="RefSeq" id="WP_093288948.1">
    <property type="nucleotide sequence ID" value="NZ_FOFS01000014.1"/>
</dbReference>
<reference evidence="4" key="1">
    <citation type="submission" date="2016-10" db="EMBL/GenBank/DDBJ databases">
        <authorList>
            <person name="Varghese N."/>
            <person name="Submissions S."/>
        </authorList>
    </citation>
    <scope>NUCLEOTIDE SEQUENCE [LARGE SCALE GENOMIC DNA]</scope>
    <source>
        <strain evidence="4">DSM 25927</strain>
    </source>
</reference>